<dbReference type="EMBL" id="JABVCQ010000055">
    <property type="protein sequence ID" value="MBB1127364.1"/>
    <property type="molecule type" value="Genomic_DNA"/>
</dbReference>
<name>A0A839HG76_9GAMM</name>
<dbReference type="AlphaFoldDB" id="A0A839HG76"/>
<organism evidence="1 2">
    <name type="scientific">Thiospirillum jenense</name>
    <dbReference type="NCBI Taxonomy" id="1653858"/>
    <lineage>
        <taxon>Bacteria</taxon>
        <taxon>Pseudomonadati</taxon>
        <taxon>Pseudomonadota</taxon>
        <taxon>Gammaproteobacteria</taxon>
        <taxon>Chromatiales</taxon>
        <taxon>Chromatiaceae</taxon>
        <taxon>Thiospirillum</taxon>
    </lineage>
</organism>
<protein>
    <submittedName>
        <fullName evidence="1">Uncharacterized protein</fullName>
    </submittedName>
</protein>
<keyword evidence="2" id="KW-1185">Reference proteome</keyword>
<evidence type="ECO:0000313" key="2">
    <source>
        <dbReference type="Proteomes" id="UP000548632"/>
    </source>
</evidence>
<comment type="caution">
    <text evidence="1">The sequence shown here is derived from an EMBL/GenBank/DDBJ whole genome shotgun (WGS) entry which is preliminary data.</text>
</comment>
<reference evidence="1 2" key="1">
    <citation type="journal article" date="2020" name="Arch. Microbiol.">
        <title>The genome sequence of the giant phototrophic gammaproteobacterium Thiospirillum jenense gives insight into its physiological properties and phylogenetic relationships.</title>
        <authorList>
            <person name="Imhoff J.F."/>
            <person name="Meyer T.E."/>
            <person name="Kyndt J.A."/>
        </authorList>
    </citation>
    <scope>NUCLEOTIDE SEQUENCE [LARGE SCALE GENOMIC DNA]</scope>
    <source>
        <strain evidence="1 2">DSM 216</strain>
    </source>
</reference>
<evidence type="ECO:0000313" key="1">
    <source>
        <dbReference type="EMBL" id="MBB1127364.1"/>
    </source>
</evidence>
<accession>A0A839HG76</accession>
<sequence length="220" mass="25072">MAILAICLHVEANDKAPATITKEDILLMQNFAPTVYKTVQKVPKEKKIATAVAFLMDKMVYRVDYNKLKIEAVATTGRRTARGSEEGTNTGIFPSDFNYYNAGLQATYPLLDDKEKREIQKKKIDFKIEIIEDVKKYFEAENEEHATATILEVVELKQIRAKARSTEGIIALDERIVLMEKLAELKAKQATARTEKSALLEKLLSYLEEREHADFMEILQ</sequence>
<dbReference type="Proteomes" id="UP000548632">
    <property type="component" value="Unassembled WGS sequence"/>
</dbReference>
<gene>
    <name evidence="1" type="ORF">HUK38_14225</name>
</gene>
<proteinExistence type="predicted"/>
<dbReference type="RefSeq" id="WP_182584986.1">
    <property type="nucleotide sequence ID" value="NZ_JABVCQ010000055.1"/>
</dbReference>